<reference evidence="18 19" key="1">
    <citation type="submission" date="2014-10" db="EMBL/GenBank/DDBJ databases">
        <title>Draft genome of the hookworm Ancylostoma caninum.</title>
        <authorList>
            <person name="Mitreva M."/>
        </authorList>
    </citation>
    <scope>NUCLEOTIDE SEQUENCE [LARGE SCALE GENOMIC DNA]</scope>
    <source>
        <strain evidence="18 19">Baltimore</strain>
    </source>
</reference>
<keyword evidence="3" id="KW-1003">Cell membrane</keyword>
<feature type="domain" description="GAIN-B" evidence="15">
    <location>
        <begin position="195"/>
        <end position="367"/>
    </location>
</feature>
<dbReference type="SUPFAM" id="SSF111418">
    <property type="entry name" value="Hormone receptor domain"/>
    <property type="match status" value="1"/>
</dbReference>
<feature type="compositionally biased region" description="Low complexity" evidence="13">
    <location>
        <begin position="784"/>
        <end position="793"/>
    </location>
</feature>
<dbReference type="Pfam" id="PF16489">
    <property type="entry name" value="GAIN"/>
    <property type="match status" value="1"/>
</dbReference>
<dbReference type="Gene3D" id="4.10.1240.10">
    <property type="entry name" value="GPCR, family 2, extracellular hormone receptor domain"/>
    <property type="match status" value="1"/>
</dbReference>
<dbReference type="Gene3D" id="1.20.1070.10">
    <property type="entry name" value="Rhodopsin 7-helix transmembrane proteins"/>
    <property type="match status" value="1"/>
</dbReference>
<keyword evidence="12" id="KW-0807">Transducer</keyword>
<dbReference type="Pfam" id="PF00002">
    <property type="entry name" value="7tm_2"/>
    <property type="match status" value="1"/>
</dbReference>
<dbReference type="InterPro" id="IPR017981">
    <property type="entry name" value="GPCR_2-like_7TM"/>
</dbReference>
<dbReference type="GO" id="GO:0004930">
    <property type="term" value="F:G protein-coupled receptor activity"/>
    <property type="evidence" value="ECO:0007669"/>
    <property type="project" value="UniProtKB-KW"/>
</dbReference>
<comment type="caution">
    <text evidence="18">The sequence shown here is derived from an EMBL/GenBank/DDBJ whole genome shotgun (WGS) entry which is preliminary data.</text>
</comment>
<dbReference type="PROSITE" id="PS50227">
    <property type="entry name" value="G_PROTEIN_RECEP_F2_3"/>
    <property type="match status" value="1"/>
</dbReference>
<comment type="similarity">
    <text evidence="2">Belongs to the G-protein coupled receptor 2 family. LN-TM7 subfamily.</text>
</comment>
<dbReference type="InterPro" id="IPR000832">
    <property type="entry name" value="GPCR_2_secretin-like"/>
</dbReference>
<dbReference type="GO" id="GO:0030246">
    <property type="term" value="F:carbohydrate binding"/>
    <property type="evidence" value="ECO:0007669"/>
    <property type="project" value="UniProtKB-KW"/>
</dbReference>
<keyword evidence="9 14" id="KW-0472">Membrane</keyword>
<dbReference type="PROSITE" id="PS50261">
    <property type="entry name" value="G_PROTEIN_RECEP_F2_4"/>
    <property type="match status" value="1"/>
</dbReference>
<feature type="transmembrane region" description="Helical" evidence="14">
    <location>
        <begin position="378"/>
        <end position="402"/>
    </location>
</feature>
<dbReference type="FunFam" id="1.20.1070.10:FF:000352">
    <property type="entry name" value="Latrophilin-like protein 1"/>
    <property type="match status" value="1"/>
</dbReference>
<evidence type="ECO:0000256" key="1">
    <source>
        <dbReference type="ARBA" id="ARBA00004651"/>
    </source>
</evidence>
<feature type="compositionally biased region" description="Polar residues" evidence="13">
    <location>
        <begin position="673"/>
        <end position="688"/>
    </location>
</feature>
<dbReference type="PRINTS" id="PR00249">
    <property type="entry name" value="GPCRSECRETIN"/>
</dbReference>
<keyword evidence="4 14" id="KW-0812">Transmembrane</keyword>
<dbReference type="InterPro" id="IPR032471">
    <property type="entry name" value="AGRL2-4_GAIN_subdom_A"/>
</dbReference>
<dbReference type="Proteomes" id="UP000252519">
    <property type="component" value="Unassembled WGS sequence"/>
</dbReference>
<dbReference type="InterPro" id="IPR048072">
    <property type="entry name" value="7tmB2_latrophilin-like"/>
</dbReference>
<evidence type="ECO:0000256" key="12">
    <source>
        <dbReference type="ARBA" id="ARBA00023224"/>
    </source>
</evidence>
<dbReference type="EMBL" id="JOJR01000071">
    <property type="protein sequence ID" value="RCN46908.1"/>
    <property type="molecule type" value="Genomic_DNA"/>
</dbReference>
<keyword evidence="11" id="KW-0675">Receptor</keyword>
<evidence type="ECO:0000256" key="13">
    <source>
        <dbReference type="SAM" id="MobiDB-lite"/>
    </source>
</evidence>
<keyword evidence="19" id="KW-1185">Reference proteome</keyword>
<dbReference type="Pfam" id="PF02793">
    <property type="entry name" value="HRM"/>
    <property type="match status" value="1"/>
</dbReference>
<dbReference type="Pfam" id="PF01825">
    <property type="entry name" value="GPS"/>
    <property type="match status" value="1"/>
</dbReference>
<dbReference type="Gene3D" id="2.60.220.50">
    <property type="match status" value="1"/>
</dbReference>
<feature type="domain" description="G-protein coupled receptors family 2 profile 1" evidence="16">
    <location>
        <begin position="10"/>
        <end position="65"/>
    </location>
</feature>
<evidence type="ECO:0000256" key="2">
    <source>
        <dbReference type="ARBA" id="ARBA00010933"/>
    </source>
</evidence>
<dbReference type="GO" id="GO:0005886">
    <property type="term" value="C:plasma membrane"/>
    <property type="evidence" value="ECO:0007669"/>
    <property type="project" value="UniProtKB-SubCell"/>
</dbReference>
<dbReference type="InterPro" id="IPR001879">
    <property type="entry name" value="GPCR_2_extracellular_dom"/>
</dbReference>
<evidence type="ECO:0000256" key="14">
    <source>
        <dbReference type="SAM" id="Phobius"/>
    </source>
</evidence>
<evidence type="ECO:0000256" key="8">
    <source>
        <dbReference type="ARBA" id="ARBA00023040"/>
    </source>
</evidence>
<feature type="transmembrane region" description="Helical" evidence="14">
    <location>
        <begin position="594"/>
        <end position="618"/>
    </location>
</feature>
<evidence type="ECO:0000259" key="15">
    <source>
        <dbReference type="PROSITE" id="PS50221"/>
    </source>
</evidence>
<feature type="region of interest" description="Disordered" evidence="13">
    <location>
        <begin position="763"/>
        <end position="827"/>
    </location>
</feature>
<dbReference type="SMART" id="SM00303">
    <property type="entry name" value="GPS"/>
    <property type="match status" value="1"/>
</dbReference>
<feature type="compositionally biased region" description="Low complexity" evidence="13">
    <location>
        <begin position="804"/>
        <end position="814"/>
    </location>
</feature>
<name>A0A368GTI3_ANCCA</name>
<proteinExistence type="inferred from homology"/>
<dbReference type="PANTHER" id="PTHR12011">
    <property type="entry name" value="ADHESION G-PROTEIN COUPLED RECEPTOR"/>
    <property type="match status" value="1"/>
</dbReference>
<keyword evidence="5" id="KW-0732">Signal</keyword>
<dbReference type="GO" id="GO:0004175">
    <property type="term" value="F:endopeptidase activity"/>
    <property type="evidence" value="ECO:0007669"/>
    <property type="project" value="UniProtKB-ARBA"/>
</dbReference>
<evidence type="ECO:0000256" key="7">
    <source>
        <dbReference type="ARBA" id="ARBA00022989"/>
    </source>
</evidence>
<dbReference type="SMART" id="SM00008">
    <property type="entry name" value="HormR"/>
    <property type="match status" value="1"/>
</dbReference>
<feature type="compositionally biased region" description="Pro residues" evidence="13">
    <location>
        <begin position="772"/>
        <end position="783"/>
    </location>
</feature>
<dbReference type="InterPro" id="IPR046338">
    <property type="entry name" value="GAIN_dom_sf"/>
</dbReference>
<dbReference type="OrthoDB" id="1100386at2759"/>
<evidence type="ECO:0000256" key="10">
    <source>
        <dbReference type="ARBA" id="ARBA00023157"/>
    </source>
</evidence>
<dbReference type="PROSITE" id="PS50221">
    <property type="entry name" value="GAIN_B"/>
    <property type="match status" value="1"/>
</dbReference>
<dbReference type="CDD" id="cd15440">
    <property type="entry name" value="7tmB2_latrophilin-like_invertebrate"/>
    <property type="match status" value="1"/>
</dbReference>
<evidence type="ECO:0000313" key="18">
    <source>
        <dbReference type="EMBL" id="RCN46908.1"/>
    </source>
</evidence>
<keyword evidence="10" id="KW-1015">Disulfide bond</keyword>
<evidence type="ECO:0000256" key="9">
    <source>
        <dbReference type="ARBA" id="ARBA00023136"/>
    </source>
</evidence>
<evidence type="ECO:0000313" key="19">
    <source>
        <dbReference type="Proteomes" id="UP000252519"/>
    </source>
</evidence>
<organism evidence="18 19">
    <name type="scientific">Ancylostoma caninum</name>
    <name type="common">Dog hookworm</name>
    <dbReference type="NCBI Taxonomy" id="29170"/>
    <lineage>
        <taxon>Eukaryota</taxon>
        <taxon>Metazoa</taxon>
        <taxon>Ecdysozoa</taxon>
        <taxon>Nematoda</taxon>
        <taxon>Chromadorea</taxon>
        <taxon>Rhabditida</taxon>
        <taxon>Rhabditina</taxon>
        <taxon>Rhabditomorpha</taxon>
        <taxon>Strongyloidea</taxon>
        <taxon>Ancylostomatidae</taxon>
        <taxon>Ancylostomatinae</taxon>
        <taxon>Ancylostoma</taxon>
    </lineage>
</organism>
<feature type="compositionally biased region" description="Polar residues" evidence="13">
    <location>
        <begin position="815"/>
        <end position="824"/>
    </location>
</feature>
<evidence type="ECO:0000256" key="3">
    <source>
        <dbReference type="ARBA" id="ARBA00022475"/>
    </source>
</evidence>
<keyword evidence="8" id="KW-0297">G-protein coupled receptor</keyword>
<feature type="transmembrane region" description="Helical" evidence="14">
    <location>
        <begin position="439"/>
        <end position="459"/>
    </location>
</feature>
<protein>
    <submittedName>
        <fullName evidence="18">Latrophilin/CL-1-like GPS domain protein</fullName>
    </submittedName>
</protein>
<dbReference type="GO" id="GO:0097264">
    <property type="term" value="P:self proteolysis"/>
    <property type="evidence" value="ECO:0007669"/>
    <property type="project" value="UniProtKB-ARBA"/>
</dbReference>
<accession>A0A368GTI3</accession>
<feature type="domain" description="G-protein coupled receptors family 2 profile 2" evidence="17">
    <location>
        <begin position="376"/>
        <end position="619"/>
    </location>
</feature>
<evidence type="ECO:0000259" key="17">
    <source>
        <dbReference type="PROSITE" id="PS50261"/>
    </source>
</evidence>
<evidence type="ECO:0000256" key="6">
    <source>
        <dbReference type="ARBA" id="ARBA00022734"/>
    </source>
</evidence>
<dbReference type="InterPro" id="IPR036445">
    <property type="entry name" value="GPCR_2_extracell_dom_sf"/>
</dbReference>
<evidence type="ECO:0000256" key="5">
    <source>
        <dbReference type="ARBA" id="ARBA00022729"/>
    </source>
</evidence>
<comment type="subcellular location">
    <subcellularLocation>
        <location evidence="1">Cell membrane</location>
        <topology evidence="1">Multi-pass membrane protein</topology>
    </subcellularLocation>
</comment>
<feature type="transmembrane region" description="Helical" evidence="14">
    <location>
        <begin position="519"/>
        <end position="545"/>
    </location>
</feature>
<feature type="transmembrane region" description="Helical" evidence="14">
    <location>
        <begin position="479"/>
        <end position="499"/>
    </location>
</feature>
<evidence type="ECO:0000259" key="16">
    <source>
        <dbReference type="PROSITE" id="PS50227"/>
    </source>
</evidence>
<gene>
    <name evidence="18" type="ORF">ANCCAN_07087</name>
</gene>
<keyword evidence="7 14" id="KW-1133">Transmembrane helix</keyword>
<feature type="transmembrane region" description="Helical" evidence="14">
    <location>
        <begin position="414"/>
        <end position="433"/>
    </location>
</feature>
<evidence type="ECO:0000256" key="4">
    <source>
        <dbReference type="ARBA" id="ARBA00022692"/>
    </source>
</evidence>
<dbReference type="InterPro" id="IPR057244">
    <property type="entry name" value="GAIN_B"/>
</dbReference>
<dbReference type="STRING" id="29170.A0A368GTI3"/>
<dbReference type="PANTHER" id="PTHR12011:SF467">
    <property type="entry name" value="LATROPHILIN-LIKE PROTEIN 1"/>
    <property type="match status" value="1"/>
</dbReference>
<keyword evidence="6" id="KW-0430">Lectin</keyword>
<evidence type="ECO:0000256" key="11">
    <source>
        <dbReference type="ARBA" id="ARBA00023170"/>
    </source>
</evidence>
<sequence>MGAVSTPQTCAKTSRRGIEWPATISGTTATRPCPEGTRGTSSWRCSIDGLWSEDGPNTMECQSDWTIQRQDALEETIKDQDASGIPELLRAMTSDTRRPMVAGDLPKLLNVLDVVQDVVSREPWARSSQKLVNQLIVNVVHNALRAKEMWRNWPLKKRQTFATRLLACVERAMTSGSVTVHSSENYVQPLVMTEMSENIKTSTQPSNYFLFPSMALWAGENNVDSVDIPKEALELAGLDRSRVYYASYANIGDEMEPPVELISPSEQNPQGGERRRRVVSRVVAASVVLEGRSVRLPILPRPIVITFHHHPETLRRMSTPQCAWWDMDDLQWSTSGCMLQSHNSTHTICACNHMTHFAVLMDFVGHEVSTMDSQLLTFITYAGCTLSIVCLVVTFFCFVIFVQGGGDRVFIHKNLCASLGIAEIVFLAGIWRTEEKFECSVIAGCLLYFFLSALTWMLLEGYQLYQMLVEVFPAARRRLTFFLIGYGVPALITGAAAYYDPTGFGTRHHCWLRTDNLFILFFVAPAALILLTNTMFLFMTMCIVYRHSKYIPCRHATDSGGDIRTWVKGAMGLVFLLGVTWTCGLLWIDDGHSIVMAYAFTITNSLQGLFIFLFHVVFSDKMRHDMSRWCTRRHLPWGASGSHDITRESHKRGAMSPSDRSGTGSEFIYPTSEKLSTSPRGMDSSMNSTYPQQPLIHHYHRTPQANGTYDYATIAYGEMVPGHMLPPRLAGAYQHPGVAVHYPTSFDHHSMVRGGDINSVYQPQVFHHRPPPDFSPPPPPPPAQLAKAQQFAPARPPSSKMSDDSAYSDGGSSSVLTTEVTPSGATVLRMDLGRNQQSYWPRNV</sequence>
<dbReference type="AlphaFoldDB" id="A0A368GTI3"/>
<dbReference type="GO" id="GO:0007166">
    <property type="term" value="P:cell surface receptor signaling pathway"/>
    <property type="evidence" value="ECO:0007669"/>
    <property type="project" value="InterPro"/>
</dbReference>
<feature type="transmembrane region" description="Helical" evidence="14">
    <location>
        <begin position="566"/>
        <end position="588"/>
    </location>
</feature>
<dbReference type="InterPro" id="IPR000203">
    <property type="entry name" value="GPS"/>
</dbReference>
<feature type="region of interest" description="Disordered" evidence="13">
    <location>
        <begin position="646"/>
        <end position="688"/>
    </location>
</feature>